<dbReference type="OrthoDB" id="1949729at2"/>
<dbReference type="EMBL" id="JXSU01000008">
    <property type="protein sequence ID" value="KIS22153.1"/>
    <property type="molecule type" value="Genomic_DNA"/>
</dbReference>
<protein>
    <submittedName>
        <fullName evidence="1">Uncharacterized protein</fullName>
    </submittedName>
</protein>
<organism evidence="1 2">
    <name type="scientific">Clostridium botulinum B2 450</name>
    <dbReference type="NCBI Taxonomy" id="1379739"/>
    <lineage>
        <taxon>Bacteria</taxon>
        <taxon>Bacillati</taxon>
        <taxon>Bacillota</taxon>
        <taxon>Clostridia</taxon>
        <taxon>Eubacteriales</taxon>
        <taxon>Clostridiaceae</taxon>
        <taxon>Clostridium</taxon>
    </lineage>
</organism>
<proteinExistence type="predicted"/>
<dbReference type="Proteomes" id="UP000032250">
    <property type="component" value="Unassembled WGS sequence"/>
</dbReference>
<gene>
    <name evidence="1" type="ORF">N495_16980</name>
</gene>
<sequence length="457" mass="53892">MKYIGPFLRMNTLDPSNIYSQMNFLAKESLQNIILHSNCGICIPFSELKLKNDFANSKNFSSCTPLLCVYRKANPKLINSNKKLTWNDSKFKKEVNILGNSFMVLSILQLIEYYEQFKDKDKNLYSYTKLYNKLCKKQLEFFATYFRNEEGVFVDKLDVSDSILSKIDFKEKNKKFNFSNQCFLMCAYYGTSLLDKDDYCSNYNDFSLDILNMFLDYKDELYTLSTDEISKLCLGMNIFYKYSKNDDSKVLLLDLSELLQEKLKEKDLNTEKKVDTYCLAYIDFMLTFNNLGILKFKNLSKEIYKSLIKLYNDNLSIFIKNTDKKEIKYSCDELILYLLVLLNEHKSDKENSDKNLLLKFYRNQIINSGIILSWPEEPALNSIERYKNFSLKSEDLLDEQCFRMGSIPSPEAIEIAPILAKYVEYNTKKQEFTNCRNSFDSNKNFFLWFLILYTLKN</sequence>
<dbReference type="HOGENOM" id="CLU_516494_0_0_9"/>
<evidence type="ECO:0000313" key="1">
    <source>
        <dbReference type="EMBL" id="KIS22153.1"/>
    </source>
</evidence>
<comment type="caution">
    <text evidence="1">The sequence shown here is derived from an EMBL/GenBank/DDBJ whole genome shotgun (WGS) entry which is preliminary data.</text>
</comment>
<reference evidence="1 2" key="1">
    <citation type="submission" date="2014-06" db="EMBL/GenBank/DDBJ databases">
        <title>Genome characterization of distinct group I Clostridium botulinum lineages.</title>
        <authorList>
            <person name="Giordani F."/>
            <person name="Anselmo A."/>
            <person name="Fillo S."/>
            <person name="Palozzi A.M."/>
            <person name="Fortunato A."/>
            <person name="Gentile B."/>
            <person name="Ciammaruconi A."/>
            <person name="Anniballi F."/>
            <person name="De Medici D."/>
            <person name="Lista F."/>
        </authorList>
    </citation>
    <scope>NUCLEOTIDE SEQUENCE [LARGE SCALE GENOMIC DNA]</scope>
    <source>
        <strain evidence="1 2">B2 450</strain>
    </source>
</reference>
<evidence type="ECO:0000313" key="2">
    <source>
        <dbReference type="Proteomes" id="UP000032250"/>
    </source>
</evidence>
<dbReference type="RefSeq" id="WP_042384232.1">
    <property type="nucleotide sequence ID" value="NZ_JXSU01000008.1"/>
</dbReference>
<name>A0A0D0ZTT7_CLOBO</name>
<accession>A0A0D0ZTT7</accession>
<dbReference type="PATRIC" id="fig|1379739.3.peg.3774"/>
<dbReference type="AlphaFoldDB" id="A0A0D0ZTT7"/>